<feature type="region of interest" description="Disordered" evidence="16">
    <location>
        <begin position="100"/>
        <end position="134"/>
    </location>
</feature>
<comment type="similarity">
    <text evidence="4 15">Belongs to the glycosyltransferase 2 family. GalNAc-T subfamily.</text>
</comment>
<feature type="compositionally biased region" description="Basic and acidic residues" evidence="16">
    <location>
        <begin position="125"/>
        <end position="134"/>
    </location>
</feature>
<dbReference type="Pfam" id="PF00535">
    <property type="entry name" value="Glycos_transf_2"/>
    <property type="match status" value="1"/>
</dbReference>
<evidence type="ECO:0000256" key="1">
    <source>
        <dbReference type="ARBA" id="ARBA00001936"/>
    </source>
</evidence>
<accession>A0A553QU64</accession>
<proteinExistence type="inferred from homology"/>
<dbReference type="FunFam" id="2.80.10.50:FF:000024">
    <property type="entry name" value="Polypeptide N-acetylgalactosaminyltransferase"/>
    <property type="match status" value="1"/>
</dbReference>
<dbReference type="PANTHER" id="PTHR11675">
    <property type="entry name" value="N-ACETYLGALACTOSAMINYLTRANSFERASE"/>
    <property type="match status" value="1"/>
</dbReference>
<evidence type="ECO:0000256" key="2">
    <source>
        <dbReference type="ARBA" id="ARBA00004323"/>
    </source>
</evidence>
<dbReference type="STRING" id="623744.A0A553QU64"/>
<dbReference type="GO" id="GO:0030246">
    <property type="term" value="F:carbohydrate binding"/>
    <property type="evidence" value="ECO:0007669"/>
    <property type="project" value="UniProtKB-KW"/>
</dbReference>
<dbReference type="CDD" id="cd02510">
    <property type="entry name" value="pp-GalNAc-T"/>
    <property type="match status" value="1"/>
</dbReference>
<evidence type="ECO:0000256" key="15">
    <source>
        <dbReference type="RuleBase" id="RU361242"/>
    </source>
</evidence>
<dbReference type="GO" id="GO:0006493">
    <property type="term" value="P:protein O-linked glycosylation"/>
    <property type="evidence" value="ECO:0007669"/>
    <property type="project" value="TreeGrafter"/>
</dbReference>
<dbReference type="EMBL" id="SRMA01025527">
    <property type="protein sequence ID" value="TRY93523.1"/>
    <property type="molecule type" value="Genomic_DNA"/>
</dbReference>
<evidence type="ECO:0000256" key="5">
    <source>
        <dbReference type="ARBA" id="ARBA00012644"/>
    </source>
</evidence>
<keyword evidence="13 15" id="KW-1015">Disulfide bond</keyword>
<evidence type="ECO:0000256" key="11">
    <source>
        <dbReference type="ARBA" id="ARBA00023034"/>
    </source>
</evidence>
<dbReference type="Gene3D" id="3.90.550.10">
    <property type="entry name" value="Spore Coat Polysaccharide Biosynthesis Protein SpsA, Chain A"/>
    <property type="match status" value="2"/>
</dbReference>
<evidence type="ECO:0000256" key="6">
    <source>
        <dbReference type="ARBA" id="ARBA00022676"/>
    </source>
</evidence>
<comment type="caution">
    <text evidence="18">The sequence shown here is derived from an EMBL/GenBank/DDBJ whole genome shotgun (WGS) entry which is preliminary data.</text>
</comment>
<dbReference type="UniPathway" id="UPA00378"/>
<evidence type="ECO:0000256" key="12">
    <source>
        <dbReference type="ARBA" id="ARBA00023136"/>
    </source>
</evidence>
<evidence type="ECO:0000313" key="19">
    <source>
        <dbReference type="Proteomes" id="UP000316079"/>
    </source>
</evidence>
<dbReference type="EC" id="2.4.1.-" evidence="15"/>
<dbReference type="AlphaFoldDB" id="A0A553QU64"/>
<keyword evidence="9" id="KW-0735">Signal-anchor</keyword>
<feature type="domain" description="Ricin B lectin" evidence="17">
    <location>
        <begin position="541"/>
        <end position="665"/>
    </location>
</feature>
<keyword evidence="10" id="KW-1133">Transmembrane helix</keyword>
<comment type="subcellular location">
    <subcellularLocation>
        <location evidence="2 15">Golgi apparatus membrane</location>
        <topology evidence="2 15">Single-pass type II membrane protein</topology>
    </subcellularLocation>
</comment>
<evidence type="ECO:0000313" key="18">
    <source>
        <dbReference type="EMBL" id="TRY93523.1"/>
    </source>
</evidence>
<dbReference type="Gene3D" id="2.80.10.50">
    <property type="match status" value="1"/>
</dbReference>
<dbReference type="InterPro" id="IPR029044">
    <property type="entry name" value="Nucleotide-diphossugar_trans"/>
</dbReference>
<keyword evidence="8 15" id="KW-0430">Lectin</keyword>
<evidence type="ECO:0000256" key="13">
    <source>
        <dbReference type="ARBA" id="ARBA00023157"/>
    </source>
</evidence>
<dbReference type="InterPro" id="IPR000772">
    <property type="entry name" value="Ricin_B_lectin"/>
</dbReference>
<protein>
    <recommendedName>
        <fullName evidence="5 15">Polypeptide N-acetylgalactosaminyltransferase</fullName>
        <ecNumber evidence="15">2.4.1.-</ecNumber>
    </recommendedName>
    <alternativeName>
        <fullName evidence="15">Protein-UDP acetylgalactosaminyltransferase</fullName>
    </alternativeName>
</protein>
<keyword evidence="12" id="KW-0472">Membrane</keyword>
<sequence>MMTLFRRLLRRRLHPWKLAILALIFVTFLFLMQREVISQSQGIMEKRDSVFGLVLGAVNNFRDAIPKMQIKAPVRKQEHEGSPACLSGYYTAAELRPVLERPPQNPSAPGASGKAFHSDSLSSSEQKEKEKGEEKHCFNLFASDRISLSRDLGPDTRPPECIEQTFRRCPPLPSTSVIIVFHNEAWSTLLRTVYSVLHTSPALLLREIILPAAARESRGLFKEASGFSQTNRCQNPRSLAYTWLLLMQLTRGNGAVCTCSQGGCERLKDELDEFLKQLHIVRVVRQQERKGLITARLLGASVSTGDTLTFLDAHCECFHGWLEPLLARIAENSTAVVSPDITTIDLNTFEFMKPSPYGQHHNRGNFDWGLSFGWETLPDHERQRRKDETYPIKTPTFAGGLFSISREYFYHIGSYDEEMEIWGGENIEMSFRVWQCGGQLEIVPCSVVGHVFRTKSPHTFPKGTQVIARNQVRLAEVWMDDYKEIFYRRNQQAAQIARELSFGDVSRRVDLREKLQCKSFSWYLTNVYPEVFMPDLHPLHFGAIRNAGKEACLDAGESNEGGKPLIMYPCHGMGGNQYFEYSTHHEIRHNIQKELCLHGTDGAVRLEECQYKGHSSITGPQQRWELGEDHMLYNKGTKQCLSARPENPSLVPCNPADKYQLWLFT</sequence>
<keyword evidence="11 15" id="KW-0333">Golgi apparatus</keyword>
<evidence type="ECO:0000256" key="16">
    <source>
        <dbReference type="SAM" id="MobiDB-lite"/>
    </source>
</evidence>
<dbReference type="InterPro" id="IPR001173">
    <property type="entry name" value="Glyco_trans_2-like"/>
</dbReference>
<dbReference type="OrthoDB" id="416652at2759"/>
<dbReference type="SUPFAM" id="SSF53448">
    <property type="entry name" value="Nucleotide-diphospho-sugar transferases"/>
    <property type="match status" value="1"/>
</dbReference>
<dbReference type="InterPro" id="IPR045885">
    <property type="entry name" value="GalNAc-T"/>
</dbReference>
<keyword evidence="6 15" id="KW-0328">Glycosyltransferase</keyword>
<name>A0A553QU64_9TELE</name>
<evidence type="ECO:0000256" key="8">
    <source>
        <dbReference type="ARBA" id="ARBA00022734"/>
    </source>
</evidence>
<dbReference type="GO" id="GO:0004653">
    <property type="term" value="F:polypeptide N-acetylgalactosaminyltransferase activity"/>
    <property type="evidence" value="ECO:0007669"/>
    <property type="project" value="TreeGrafter"/>
</dbReference>
<evidence type="ECO:0000256" key="9">
    <source>
        <dbReference type="ARBA" id="ARBA00022968"/>
    </source>
</evidence>
<dbReference type="Proteomes" id="UP000316079">
    <property type="component" value="Unassembled WGS sequence"/>
</dbReference>
<organism evidence="18 19">
    <name type="scientific">Danionella cerebrum</name>
    <dbReference type="NCBI Taxonomy" id="2873325"/>
    <lineage>
        <taxon>Eukaryota</taxon>
        <taxon>Metazoa</taxon>
        <taxon>Chordata</taxon>
        <taxon>Craniata</taxon>
        <taxon>Vertebrata</taxon>
        <taxon>Euteleostomi</taxon>
        <taxon>Actinopterygii</taxon>
        <taxon>Neopterygii</taxon>
        <taxon>Teleostei</taxon>
        <taxon>Ostariophysi</taxon>
        <taxon>Cypriniformes</taxon>
        <taxon>Danionidae</taxon>
        <taxon>Danioninae</taxon>
        <taxon>Danionella</taxon>
    </lineage>
</organism>
<dbReference type="Pfam" id="PF00652">
    <property type="entry name" value="Ricin_B_lectin"/>
    <property type="match status" value="1"/>
</dbReference>
<dbReference type="PANTHER" id="PTHR11675:SF33">
    <property type="entry name" value="POLYPEPTIDE N-ACETYLGALACTOSAMINYLTRANSFERASE 3"/>
    <property type="match status" value="1"/>
</dbReference>
<comment type="pathway">
    <text evidence="3 15">Protein modification; protein glycosylation.</text>
</comment>
<keyword evidence="15" id="KW-0808">Transferase</keyword>
<evidence type="ECO:0000256" key="10">
    <source>
        <dbReference type="ARBA" id="ARBA00022989"/>
    </source>
</evidence>
<keyword evidence="7" id="KW-0812">Transmembrane</keyword>
<dbReference type="SUPFAM" id="SSF50370">
    <property type="entry name" value="Ricin B-like lectins"/>
    <property type="match status" value="1"/>
</dbReference>
<dbReference type="InterPro" id="IPR035992">
    <property type="entry name" value="Ricin_B-like_lectins"/>
</dbReference>
<dbReference type="SMART" id="SM00458">
    <property type="entry name" value="RICIN"/>
    <property type="match status" value="1"/>
</dbReference>
<evidence type="ECO:0000256" key="4">
    <source>
        <dbReference type="ARBA" id="ARBA00005680"/>
    </source>
</evidence>
<evidence type="ECO:0000259" key="17">
    <source>
        <dbReference type="SMART" id="SM00458"/>
    </source>
</evidence>
<evidence type="ECO:0000256" key="7">
    <source>
        <dbReference type="ARBA" id="ARBA00022692"/>
    </source>
</evidence>
<comment type="cofactor">
    <cofactor evidence="1 15">
        <name>Mn(2+)</name>
        <dbReference type="ChEBI" id="CHEBI:29035"/>
    </cofactor>
</comment>
<keyword evidence="14 15" id="KW-0464">Manganese</keyword>
<evidence type="ECO:0000256" key="3">
    <source>
        <dbReference type="ARBA" id="ARBA00004922"/>
    </source>
</evidence>
<dbReference type="GO" id="GO:0000139">
    <property type="term" value="C:Golgi membrane"/>
    <property type="evidence" value="ECO:0007669"/>
    <property type="project" value="UniProtKB-SubCell"/>
</dbReference>
<gene>
    <name evidence="18" type="ORF">DNTS_032376</name>
</gene>
<keyword evidence="19" id="KW-1185">Reference proteome</keyword>
<evidence type="ECO:0000256" key="14">
    <source>
        <dbReference type="ARBA" id="ARBA00023211"/>
    </source>
</evidence>
<reference evidence="18 19" key="1">
    <citation type="journal article" date="2019" name="Sci. Data">
        <title>Hybrid genome assembly and annotation of Danionella translucida.</title>
        <authorList>
            <person name="Kadobianskyi M."/>
            <person name="Schulze L."/>
            <person name="Schuelke M."/>
            <person name="Judkewitz B."/>
        </authorList>
    </citation>
    <scope>NUCLEOTIDE SEQUENCE [LARGE SCALE GENOMIC DNA]</scope>
    <source>
        <strain evidence="18 19">Bolton</strain>
    </source>
</reference>
<dbReference type="PROSITE" id="PS50231">
    <property type="entry name" value="RICIN_B_LECTIN"/>
    <property type="match status" value="1"/>
</dbReference>